<dbReference type="Gene3D" id="1.20.120.790">
    <property type="entry name" value="Heat shock protein 90, C-terminal domain"/>
    <property type="match status" value="1"/>
</dbReference>
<feature type="region of interest" description="C" evidence="5">
    <location>
        <begin position="545"/>
        <end position="624"/>
    </location>
</feature>
<evidence type="ECO:0000313" key="7">
    <source>
        <dbReference type="Proteomes" id="UP001428290"/>
    </source>
</evidence>
<dbReference type="Pfam" id="PF13589">
    <property type="entry name" value="HATPase_c_3"/>
    <property type="match status" value="1"/>
</dbReference>
<proteinExistence type="inferred from homology"/>
<dbReference type="SUPFAM" id="SSF55874">
    <property type="entry name" value="ATPase domain of HSP90 chaperone/DNA topoisomerase II/histidine kinase"/>
    <property type="match status" value="1"/>
</dbReference>
<dbReference type="SUPFAM" id="SSF110942">
    <property type="entry name" value="HSP90 C-terminal domain"/>
    <property type="match status" value="1"/>
</dbReference>
<gene>
    <name evidence="6" type="primary">htpG_1</name>
    <name evidence="5" type="synonym">htpG</name>
    <name evidence="6" type="ORF">Hgul01_01540</name>
</gene>
<dbReference type="InterPro" id="IPR001404">
    <property type="entry name" value="Hsp90_fam"/>
</dbReference>
<dbReference type="Gene3D" id="3.30.565.10">
    <property type="entry name" value="Histidine kinase-like ATPase, C-terminal domain"/>
    <property type="match status" value="1"/>
</dbReference>
<keyword evidence="5" id="KW-0346">Stress response</keyword>
<comment type="caution">
    <text evidence="6">The sequence shown here is derived from an EMBL/GenBank/DDBJ whole genome shotgun (WGS) entry which is preliminary data.</text>
</comment>
<feature type="region of interest" description="A; substrate-binding" evidence="5">
    <location>
        <begin position="1"/>
        <end position="335"/>
    </location>
</feature>
<keyword evidence="3 5" id="KW-0067">ATP-binding</keyword>
<dbReference type="InterPro" id="IPR020568">
    <property type="entry name" value="Ribosomal_Su5_D2-typ_SF"/>
</dbReference>
<comment type="subunit">
    <text evidence="5">Homodimer.</text>
</comment>
<accession>A0ABP9WX03</accession>
<organism evidence="6 7">
    <name type="scientific">Herpetosiphon gulosus</name>
    <dbReference type="NCBI Taxonomy" id="1973496"/>
    <lineage>
        <taxon>Bacteria</taxon>
        <taxon>Bacillati</taxon>
        <taxon>Chloroflexota</taxon>
        <taxon>Chloroflexia</taxon>
        <taxon>Herpetosiphonales</taxon>
        <taxon>Herpetosiphonaceae</taxon>
        <taxon>Herpetosiphon</taxon>
    </lineage>
</organism>
<keyword evidence="5" id="KW-0963">Cytoplasm</keyword>
<evidence type="ECO:0000256" key="3">
    <source>
        <dbReference type="ARBA" id="ARBA00022840"/>
    </source>
</evidence>
<comment type="subcellular location">
    <subcellularLocation>
        <location evidence="5">Cytoplasm</location>
    </subcellularLocation>
</comment>
<dbReference type="Gene3D" id="3.30.230.80">
    <property type="match status" value="1"/>
</dbReference>
<dbReference type="EMBL" id="BAABRU010000004">
    <property type="protein sequence ID" value="GAA5527747.1"/>
    <property type="molecule type" value="Genomic_DNA"/>
</dbReference>
<keyword evidence="2 5" id="KW-0547">Nucleotide-binding</keyword>
<keyword evidence="4 5" id="KW-0143">Chaperone</keyword>
<protein>
    <recommendedName>
        <fullName evidence="5">Chaperone protein HtpG</fullName>
    </recommendedName>
    <alternativeName>
        <fullName evidence="5">Heat shock protein HtpG</fullName>
    </alternativeName>
    <alternativeName>
        <fullName evidence="5">High temperature protein G</fullName>
    </alternativeName>
</protein>
<evidence type="ECO:0000256" key="5">
    <source>
        <dbReference type="HAMAP-Rule" id="MF_00505"/>
    </source>
</evidence>
<dbReference type="InterPro" id="IPR037196">
    <property type="entry name" value="HSP90_C"/>
</dbReference>
<name>A0ABP9WX03_9CHLR</name>
<comment type="caution">
    <text evidence="5">Lacks conserved residue(s) required for the propagation of feature annotation.</text>
</comment>
<dbReference type="InterPro" id="IPR020575">
    <property type="entry name" value="Hsp90_N"/>
</dbReference>
<sequence>MAEQHDVANEREQFQFQAEIQQVLHILIHSLYTHREIFVRELISNASDALNRVQFEMLTNQDVRDPELELAITLEADKDARIIRISDTGIGMTRDDMIKNLGTVAQSGAKAFLQKLGEANPTNSSEIIGQFGVGFYSVFMAADEVRVTSLSYQPDATAWRWTSCGEATYTLEAAERSERGTTIEIVLKEDAEEYAERWKLDQIVRQHSNFVAFPIYSAEGDEKKVLNQRTALWRKQPREVTQEEYNDFYRQTTMDFNEPLSTVHISTDAPVDLHAILFLPSKREQGMMRQIPDPGLKLYSRKVLIQERNEELLPKHLRFVQGVVDSEDLPLNVSRETVQSSGTLRQIAKIITNKITKEIETLAENDAEKFADFWREFGPYFKEGLVTDPGTRSQIEPLLRFHSTNGEGLTKLSEYVERMKEGQEDIYYVIADNVETARRSPHLDYFNERGYEVLLMHETIDSFVISSLRDFQGKKLRSVDDADIAGDDVELEGSLSAATLGQLGDRIKELLGEQISEVRGSKLLRSNPVRLAAPSDDFGRDMDRIRRMMGQEYSVPSRILELNPRHAIVHNLAALLDEPDQAELFNVAVQQLYGTALLGEGLHPNPSELISGVHALIAAATKKQ</sequence>
<reference evidence="6 7" key="1">
    <citation type="submission" date="2024-02" db="EMBL/GenBank/DDBJ databases">
        <title>Herpetosiphon gulosus NBRC 112829.</title>
        <authorList>
            <person name="Ichikawa N."/>
            <person name="Katano-Makiyama Y."/>
            <person name="Hidaka K."/>
        </authorList>
    </citation>
    <scope>NUCLEOTIDE SEQUENCE [LARGE SCALE GENOMIC DNA]</scope>
    <source>
        <strain evidence="6 7">NBRC 112829</strain>
    </source>
</reference>
<dbReference type="Pfam" id="PF00183">
    <property type="entry name" value="HSP90"/>
    <property type="match status" value="1"/>
</dbReference>
<dbReference type="CDD" id="cd16927">
    <property type="entry name" value="HATPase_Hsp90-like"/>
    <property type="match status" value="1"/>
</dbReference>
<dbReference type="PIRSF" id="PIRSF002583">
    <property type="entry name" value="Hsp90"/>
    <property type="match status" value="1"/>
</dbReference>
<dbReference type="InterPro" id="IPR036890">
    <property type="entry name" value="HATPase_C_sf"/>
</dbReference>
<dbReference type="PANTHER" id="PTHR11528">
    <property type="entry name" value="HEAT SHOCK PROTEIN 90 FAMILY MEMBER"/>
    <property type="match status" value="1"/>
</dbReference>
<dbReference type="HAMAP" id="MF_00505">
    <property type="entry name" value="HSP90"/>
    <property type="match status" value="1"/>
</dbReference>
<evidence type="ECO:0000256" key="1">
    <source>
        <dbReference type="ARBA" id="ARBA00008239"/>
    </source>
</evidence>
<dbReference type="Proteomes" id="UP001428290">
    <property type="component" value="Unassembled WGS sequence"/>
</dbReference>
<comment type="function">
    <text evidence="5">Molecular chaperone. Has ATPase activity.</text>
</comment>
<dbReference type="RefSeq" id="WP_345721363.1">
    <property type="nucleotide sequence ID" value="NZ_BAABRU010000004.1"/>
</dbReference>
<evidence type="ECO:0000256" key="4">
    <source>
        <dbReference type="ARBA" id="ARBA00023186"/>
    </source>
</evidence>
<keyword evidence="7" id="KW-1185">Reference proteome</keyword>
<dbReference type="Gene3D" id="3.40.50.11260">
    <property type="match status" value="1"/>
</dbReference>
<comment type="similarity">
    <text evidence="1 5">Belongs to the heat shock protein 90 family.</text>
</comment>
<dbReference type="PRINTS" id="PR00775">
    <property type="entry name" value="HEATSHOCK90"/>
</dbReference>
<evidence type="ECO:0000313" key="6">
    <source>
        <dbReference type="EMBL" id="GAA5527747.1"/>
    </source>
</evidence>
<evidence type="ECO:0000256" key="2">
    <source>
        <dbReference type="ARBA" id="ARBA00022741"/>
    </source>
</evidence>
<dbReference type="NCBIfam" id="NF003555">
    <property type="entry name" value="PRK05218.1"/>
    <property type="match status" value="1"/>
</dbReference>
<dbReference type="SUPFAM" id="SSF54211">
    <property type="entry name" value="Ribosomal protein S5 domain 2-like"/>
    <property type="match status" value="1"/>
</dbReference>